<dbReference type="PANTHER" id="PTHR31828:SF45">
    <property type="entry name" value="PHOSPHOLIPASE A1"/>
    <property type="match status" value="1"/>
</dbReference>
<accession>A0A2G2XEA2</accession>
<dbReference type="Proteomes" id="UP000224567">
    <property type="component" value="Unassembled WGS sequence"/>
</dbReference>
<comment type="caution">
    <text evidence="3">The sequence shown here is derived from an EMBL/GenBank/DDBJ whole genome shotgun (WGS) entry which is preliminary data.</text>
</comment>
<organism evidence="3 4">
    <name type="scientific">Capsicum baccatum</name>
    <name type="common">Peruvian pepper</name>
    <dbReference type="NCBI Taxonomy" id="33114"/>
    <lineage>
        <taxon>Eukaryota</taxon>
        <taxon>Viridiplantae</taxon>
        <taxon>Streptophyta</taxon>
        <taxon>Embryophyta</taxon>
        <taxon>Tracheophyta</taxon>
        <taxon>Spermatophyta</taxon>
        <taxon>Magnoliopsida</taxon>
        <taxon>eudicotyledons</taxon>
        <taxon>Gunneridae</taxon>
        <taxon>Pentapetalae</taxon>
        <taxon>asterids</taxon>
        <taxon>lamiids</taxon>
        <taxon>Solanales</taxon>
        <taxon>Solanaceae</taxon>
        <taxon>Solanoideae</taxon>
        <taxon>Capsiceae</taxon>
        <taxon>Capsicum</taxon>
    </lineage>
</organism>
<dbReference type="STRING" id="33114.A0A2G2XEA2"/>
<dbReference type="Gene3D" id="3.40.50.1820">
    <property type="entry name" value="alpha/beta hydrolase"/>
    <property type="match status" value="1"/>
</dbReference>
<gene>
    <name evidence="3" type="ORF">CQW23_04293</name>
</gene>
<dbReference type="InterPro" id="IPR033556">
    <property type="entry name" value="PLA"/>
</dbReference>
<dbReference type="GO" id="GO:0008970">
    <property type="term" value="F:phospholipase A1 activity"/>
    <property type="evidence" value="ECO:0007669"/>
    <property type="project" value="UniProtKB-UniRule"/>
</dbReference>
<name>A0A2G2XEA2_CAPBA</name>
<dbReference type="GO" id="GO:0016042">
    <property type="term" value="P:lipid catabolic process"/>
    <property type="evidence" value="ECO:0007669"/>
    <property type="project" value="UniProtKB-UniRule"/>
</dbReference>
<reference evidence="3 4" key="1">
    <citation type="journal article" date="2017" name="Genome Biol.">
        <title>New reference genome sequences of hot pepper reveal the massive evolution of plant disease-resistance genes by retroduplication.</title>
        <authorList>
            <person name="Kim S."/>
            <person name="Park J."/>
            <person name="Yeom S.I."/>
            <person name="Kim Y.M."/>
            <person name="Seo E."/>
            <person name="Kim K.T."/>
            <person name="Kim M.S."/>
            <person name="Lee J.M."/>
            <person name="Cheong K."/>
            <person name="Shin H.S."/>
            <person name="Kim S.B."/>
            <person name="Han K."/>
            <person name="Lee J."/>
            <person name="Park M."/>
            <person name="Lee H.A."/>
            <person name="Lee H.Y."/>
            <person name="Lee Y."/>
            <person name="Oh S."/>
            <person name="Lee J.H."/>
            <person name="Choi E."/>
            <person name="Choi E."/>
            <person name="Lee S.E."/>
            <person name="Jeon J."/>
            <person name="Kim H."/>
            <person name="Choi G."/>
            <person name="Song H."/>
            <person name="Lee J."/>
            <person name="Lee S.C."/>
            <person name="Kwon J.K."/>
            <person name="Lee H.Y."/>
            <person name="Koo N."/>
            <person name="Hong Y."/>
            <person name="Kim R.W."/>
            <person name="Kang W.H."/>
            <person name="Huh J.H."/>
            <person name="Kang B.C."/>
            <person name="Yang T.J."/>
            <person name="Lee Y.H."/>
            <person name="Bennetzen J.L."/>
            <person name="Choi D."/>
        </authorList>
    </citation>
    <scope>NUCLEOTIDE SEQUENCE [LARGE SCALE GENOMIC DNA]</scope>
    <source>
        <strain evidence="4">cv. PBC81</strain>
    </source>
</reference>
<protein>
    <recommendedName>
        <fullName evidence="2">Phospholipase A1</fullName>
        <ecNumber evidence="2">3.1.1.-</ecNumber>
    </recommendedName>
</protein>
<dbReference type="EC" id="3.1.1.-" evidence="2"/>
<sequence>MIKGLFYEDSVNGMGFYEDVDFELSIDTTKSEYLKIGIINHLRSAHILEVYLHGIAGTQGEKGGTPYKSDIPRSIWNPPLTRRVIPQPKFAAKVGVSESDTPQGTRPVYNPFWEQNTPYRQNMVLGNELPEVMPSSARKYGVLHQVGDTADIALMNKAGDVLKDKYGVLVSWWIEKNKGMIQEDGGSWILMHHENDDTIDN</sequence>
<dbReference type="InterPro" id="IPR029058">
    <property type="entry name" value="AB_hydrolase_fold"/>
</dbReference>
<keyword evidence="2" id="KW-0443">Lipid metabolism</keyword>
<evidence type="ECO:0000256" key="2">
    <source>
        <dbReference type="RuleBase" id="RU367093"/>
    </source>
</evidence>
<dbReference type="AlphaFoldDB" id="A0A2G2XEA2"/>
<keyword evidence="1 2" id="KW-0378">Hydrolase</keyword>
<dbReference type="EMBL" id="MLFT02000002">
    <property type="protein sequence ID" value="PHT55807.1"/>
    <property type="molecule type" value="Genomic_DNA"/>
</dbReference>
<comment type="function">
    <text evidence="2">Acylhydrolase that catalyzes the hydrolysis of phospholipids at the sn-1 position.</text>
</comment>
<evidence type="ECO:0000256" key="1">
    <source>
        <dbReference type="ARBA" id="ARBA00022801"/>
    </source>
</evidence>
<reference evidence="4" key="2">
    <citation type="journal article" date="2017" name="J. Anim. Genet.">
        <title>Multiple reference genome sequences of hot pepper reveal the massive evolution of plant disease resistance genes by retroduplication.</title>
        <authorList>
            <person name="Kim S."/>
            <person name="Park J."/>
            <person name="Yeom S.-I."/>
            <person name="Kim Y.-M."/>
            <person name="Seo E."/>
            <person name="Kim K.-T."/>
            <person name="Kim M.-S."/>
            <person name="Lee J.M."/>
            <person name="Cheong K."/>
            <person name="Shin H.-S."/>
            <person name="Kim S.-B."/>
            <person name="Han K."/>
            <person name="Lee J."/>
            <person name="Park M."/>
            <person name="Lee H.-A."/>
            <person name="Lee H.-Y."/>
            <person name="Lee Y."/>
            <person name="Oh S."/>
            <person name="Lee J.H."/>
            <person name="Choi E."/>
            <person name="Choi E."/>
            <person name="Lee S.E."/>
            <person name="Jeon J."/>
            <person name="Kim H."/>
            <person name="Choi G."/>
            <person name="Song H."/>
            <person name="Lee J."/>
            <person name="Lee S.-C."/>
            <person name="Kwon J.-K."/>
            <person name="Lee H.-Y."/>
            <person name="Koo N."/>
            <person name="Hong Y."/>
            <person name="Kim R.W."/>
            <person name="Kang W.-H."/>
            <person name="Huh J.H."/>
            <person name="Kang B.-C."/>
            <person name="Yang T.-J."/>
            <person name="Lee Y.-H."/>
            <person name="Bennetzen J.L."/>
            <person name="Choi D."/>
        </authorList>
    </citation>
    <scope>NUCLEOTIDE SEQUENCE [LARGE SCALE GENOMIC DNA]</scope>
    <source>
        <strain evidence="4">cv. PBC81</strain>
    </source>
</reference>
<keyword evidence="4" id="KW-1185">Reference proteome</keyword>
<evidence type="ECO:0000313" key="4">
    <source>
        <dbReference type="Proteomes" id="UP000224567"/>
    </source>
</evidence>
<comment type="similarity">
    <text evidence="2">Belongs to the AB hydrolase superfamily. Lipase family.</text>
</comment>
<proteinExistence type="inferred from homology"/>
<dbReference type="PANTHER" id="PTHR31828">
    <property type="entry name" value="PHOSPHOLIPASE A1-IIGAMMA"/>
    <property type="match status" value="1"/>
</dbReference>
<keyword evidence="2" id="KW-0442">Lipid degradation</keyword>
<evidence type="ECO:0000313" key="3">
    <source>
        <dbReference type="EMBL" id="PHT55807.1"/>
    </source>
</evidence>